<reference evidence="3" key="2">
    <citation type="submission" date="2012-08" db="EMBL/GenBank/DDBJ databases">
        <title>Genome sequence of Kazachstania naganishii.</title>
        <authorList>
            <person name="Gordon J.L."/>
            <person name="Armisen D."/>
            <person name="Proux-Wera E."/>
            <person name="OhEigeartaigh S.S."/>
            <person name="Byrne K.P."/>
            <person name="Wolfe K.H."/>
        </authorList>
    </citation>
    <scope>NUCLEOTIDE SEQUENCE [LARGE SCALE GENOMIC DNA]</scope>
    <source>
        <strain evidence="3">ATCC MYA-139 / BCRC 22969 / CBS 8797 / CCRC 22969 / KCTC 17520 / NBRC 10181 / NCYC 3082</strain>
    </source>
</reference>
<gene>
    <name evidence="2" type="primary">KNAG0M01290</name>
    <name evidence="2" type="ordered locus">KNAG_0M01290</name>
</gene>
<dbReference type="AlphaFoldDB" id="J7S450"/>
<evidence type="ECO:0000313" key="3">
    <source>
        <dbReference type="Proteomes" id="UP000006310"/>
    </source>
</evidence>
<feature type="compositionally biased region" description="Basic and acidic residues" evidence="1">
    <location>
        <begin position="154"/>
        <end position="165"/>
    </location>
</feature>
<sequence>MDSEAETCSSGGSPLSSASSASSSREADRQILEWAAKLELETAEVKQHAQVLASQRREVSTVVDAATAKLQREMRHRFDTLDQRVARLEQSQAELLQRLSESVAPVQEQLEQMTGVLASLSQEVFTLGSRQLQMESQWHRNNWTRPRSAPPSRCDGDSPQVDHFEGTTLEVAAPAVVSQVQTRPRAKSPSPSYPNGGGGRSSYKRPRRTLIPWDETL</sequence>
<feature type="region of interest" description="Disordered" evidence="1">
    <location>
        <begin position="1"/>
        <end position="26"/>
    </location>
</feature>
<dbReference type="GO" id="GO:0000794">
    <property type="term" value="C:condensed nuclear chromosome"/>
    <property type="evidence" value="ECO:0007669"/>
    <property type="project" value="InterPro"/>
</dbReference>
<dbReference type="EMBL" id="HE978326">
    <property type="protein sequence ID" value="CCK72982.1"/>
    <property type="molecule type" value="Genomic_DNA"/>
</dbReference>
<proteinExistence type="predicted"/>
<dbReference type="Pfam" id="PF09074">
    <property type="entry name" value="Mer2"/>
    <property type="match status" value="1"/>
</dbReference>
<feature type="compositionally biased region" description="Low complexity" evidence="1">
    <location>
        <begin position="9"/>
        <end position="24"/>
    </location>
</feature>
<dbReference type="KEGG" id="kng:KNAG_0M01290"/>
<organism evidence="2 3">
    <name type="scientific">Huiozyma naganishii (strain ATCC MYA-139 / BCRC 22969 / CBS 8797 / KCTC 17520 / NBRC 10181 / NCYC 3082 / Yp74L-3)</name>
    <name type="common">Yeast</name>
    <name type="synonym">Kazachstania naganishii</name>
    <dbReference type="NCBI Taxonomy" id="1071383"/>
    <lineage>
        <taxon>Eukaryota</taxon>
        <taxon>Fungi</taxon>
        <taxon>Dikarya</taxon>
        <taxon>Ascomycota</taxon>
        <taxon>Saccharomycotina</taxon>
        <taxon>Saccharomycetes</taxon>
        <taxon>Saccharomycetales</taxon>
        <taxon>Saccharomycetaceae</taxon>
        <taxon>Huiozyma</taxon>
    </lineage>
</organism>
<dbReference type="GO" id="GO:0007131">
    <property type="term" value="P:reciprocal meiotic recombination"/>
    <property type="evidence" value="ECO:0007669"/>
    <property type="project" value="InterPro"/>
</dbReference>
<dbReference type="GeneID" id="34528762"/>
<name>J7S450_HUIN7</name>
<evidence type="ECO:0000313" key="2">
    <source>
        <dbReference type="EMBL" id="CCK72982.1"/>
    </source>
</evidence>
<protein>
    <submittedName>
        <fullName evidence="2">Uncharacterized protein</fullName>
    </submittedName>
</protein>
<evidence type="ECO:0000256" key="1">
    <source>
        <dbReference type="SAM" id="MobiDB-lite"/>
    </source>
</evidence>
<dbReference type="OrthoDB" id="3997928at2759"/>
<dbReference type="InterPro" id="IPR015159">
    <property type="entry name" value="Rec107"/>
</dbReference>
<feature type="region of interest" description="Disordered" evidence="1">
    <location>
        <begin position="138"/>
        <end position="217"/>
    </location>
</feature>
<keyword evidence="3" id="KW-1185">Reference proteome</keyword>
<dbReference type="HOGENOM" id="CLU_1272480_0_0_1"/>
<accession>J7S450</accession>
<reference evidence="2 3" key="1">
    <citation type="journal article" date="2011" name="Proc. Natl. Acad. Sci. U.S.A.">
        <title>Evolutionary erosion of yeast sex chromosomes by mating-type switching accidents.</title>
        <authorList>
            <person name="Gordon J.L."/>
            <person name="Armisen D."/>
            <person name="Proux-Wera E."/>
            <person name="Oheigeartaigh S.S."/>
            <person name="Byrne K.P."/>
            <person name="Wolfe K.H."/>
        </authorList>
    </citation>
    <scope>NUCLEOTIDE SEQUENCE [LARGE SCALE GENOMIC DNA]</scope>
    <source>
        <strain evidence="3">ATCC MYA-139 / BCRC 22969 / CBS 8797 / CCRC 22969 / KCTC 17520 / NBRC 10181 / NCYC 3082</strain>
    </source>
</reference>
<dbReference type="RefSeq" id="XP_022467226.1">
    <property type="nucleotide sequence ID" value="XM_022610984.1"/>
</dbReference>
<dbReference type="Proteomes" id="UP000006310">
    <property type="component" value="Chromosome 13"/>
</dbReference>